<evidence type="ECO:0000256" key="2">
    <source>
        <dbReference type="ARBA" id="ARBA00006829"/>
    </source>
</evidence>
<dbReference type="AlphaFoldDB" id="S3CUF6"/>
<evidence type="ECO:0000256" key="1">
    <source>
        <dbReference type="ARBA" id="ARBA00004141"/>
    </source>
</evidence>
<feature type="transmembrane region" description="Helical" evidence="7">
    <location>
        <begin position="384"/>
        <end position="405"/>
    </location>
</feature>
<reference evidence="9 10" key="1">
    <citation type="journal article" date="2013" name="BMC Genomics">
        <title>Genomics-driven discovery of the pneumocandin biosynthetic gene cluster in the fungus Glarea lozoyensis.</title>
        <authorList>
            <person name="Chen L."/>
            <person name="Yue Q."/>
            <person name="Zhang X."/>
            <person name="Xiang M."/>
            <person name="Wang C."/>
            <person name="Li S."/>
            <person name="Che Y."/>
            <person name="Ortiz-Lopez F.J."/>
            <person name="Bills G.F."/>
            <person name="Liu X."/>
            <person name="An Z."/>
        </authorList>
    </citation>
    <scope>NUCLEOTIDE SEQUENCE [LARGE SCALE GENOMIC DNA]</scope>
    <source>
        <strain evidence="10">ATCC 20868 / MF5171</strain>
    </source>
</reference>
<keyword evidence="4 7" id="KW-0812">Transmembrane</keyword>
<dbReference type="Pfam" id="PF07690">
    <property type="entry name" value="MFS_1"/>
    <property type="match status" value="1"/>
</dbReference>
<dbReference type="GeneID" id="19468807"/>
<dbReference type="eggNOG" id="KOG3764">
    <property type="taxonomic scope" value="Eukaryota"/>
</dbReference>
<evidence type="ECO:0000313" key="9">
    <source>
        <dbReference type="EMBL" id="EPE28639.1"/>
    </source>
</evidence>
<dbReference type="PANTHER" id="PTHR23506">
    <property type="entry name" value="GH10249P"/>
    <property type="match status" value="1"/>
</dbReference>
<sequence>MGKRNTLPFLFPIRSHPVFIVLSVAVAIFTDTFLYGLLIPVFPTLLQERGFVADNHIQIFTSILIGLMGAGVIGGCYNSKERRSSLLGGLGLLLLSTVAMWLAQNVATLCIARFVQGVASAAVWSVGLALLTDTVGGDHVAEIMGWVNIAFSCGFMAGPVVGGLLYASAGYHAVFAIASGLLVVDLVYRLLIIEKREARQLLALQNDADEEGARRPLLEGNREHTIEHKRDSAYDILVTSRRLMISLVCAFVQALLVASIEATLPIRLKAIFGYGSGQSGLMFMTLMIPSVLAPLIGYFCGRFGNAIIALSGYLVCGTAAILLRLSDHNDTESKIVLIILLVMIGIAMCMIMTPVLTEVFAAVEELEEESPGRFGQYGAFAQAYALFDIAYAGGAFIGPIFAGLVISKFSWNVMTLTLGILSFLTSLLVLPETIANFKHRKMGGEEDVTESVETSE</sequence>
<dbReference type="InterPro" id="IPR036259">
    <property type="entry name" value="MFS_trans_sf"/>
</dbReference>
<dbReference type="SUPFAM" id="SSF103473">
    <property type="entry name" value="MFS general substrate transporter"/>
    <property type="match status" value="1"/>
</dbReference>
<dbReference type="Gene3D" id="1.20.1250.20">
    <property type="entry name" value="MFS general substrate transporter like domains"/>
    <property type="match status" value="1"/>
</dbReference>
<feature type="transmembrane region" description="Helical" evidence="7">
    <location>
        <begin position="143"/>
        <end position="167"/>
    </location>
</feature>
<dbReference type="GO" id="GO:0022857">
    <property type="term" value="F:transmembrane transporter activity"/>
    <property type="evidence" value="ECO:0007669"/>
    <property type="project" value="InterPro"/>
</dbReference>
<evidence type="ECO:0000256" key="7">
    <source>
        <dbReference type="SAM" id="Phobius"/>
    </source>
</evidence>
<feature type="domain" description="Major facilitator superfamily (MFS) profile" evidence="8">
    <location>
        <begin position="20"/>
        <end position="434"/>
    </location>
</feature>
<evidence type="ECO:0000313" key="10">
    <source>
        <dbReference type="Proteomes" id="UP000016922"/>
    </source>
</evidence>
<feature type="transmembrane region" description="Helical" evidence="7">
    <location>
        <begin position="306"/>
        <end position="323"/>
    </location>
</feature>
<proteinExistence type="inferred from homology"/>
<dbReference type="GO" id="GO:0016020">
    <property type="term" value="C:membrane"/>
    <property type="evidence" value="ECO:0007669"/>
    <property type="project" value="UniProtKB-SubCell"/>
</dbReference>
<name>S3CUF6_GLAL2</name>
<evidence type="ECO:0000256" key="5">
    <source>
        <dbReference type="ARBA" id="ARBA00022989"/>
    </source>
</evidence>
<dbReference type="CDD" id="cd17325">
    <property type="entry name" value="MFS_MdtG_SLC18_like"/>
    <property type="match status" value="1"/>
</dbReference>
<dbReference type="InterPro" id="IPR050930">
    <property type="entry name" value="MFS_Vesicular_Transporter"/>
</dbReference>
<evidence type="ECO:0000256" key="4">
    <source>
        <dbReference type="ARBA" id="ARBA00022692"/>
    </source>
</evidence>
<dbReference type="EMBL" id="KE145368">
    <property type="protein sequence ID" value="EPE28639.1"/>
    <property type="molecule type" value="Genomic_DNA"/>
</dbReference>
<dbReference type="HOGENOM" id="CLU_001265_51_3_1"/>
<dbReference type="InterPro" id="IPR020846">
    <property type="entry name" value="MFS_dom"/>
</dbReference>
<keyword evidence="6 7" id="KW-0472">Membrane</keyword>
<organism evidence="9 10">
    <name type="scientific">Glarea lozoyensis (strain ATCC 20868 / MF5171)</name>
    <dbReference type="NCBI Taxonomy" id="1116229"/>
    <lineage>
        <taxon>Eukaryota</taxon>
        <taxon>Fungi</taxon>
        <taxon>Dikarya</taxon>
        <taxon>Ascomycota</taxon>
        <taxon>Pezizomycotina</taxon>
        <taxon>Leotiomycetes</taxon>
        <taxon>Helotiales</taxon>
        <taxon>Helotiaceae</taxon>
        <taxon>Glarea</taxon>
    </lineage>
</organism>
<dbReference type="PRINTS" id="PR01035">
    <property type="entry name" value="TCRTETA"/>
</dbReference>
<dbReference type="OMA" id="SPRIWAD"/>
<dbReference type="OrthoDB" id="5086884at2759"/>
<dbReference type="PROSITE" id="PS50850">
    <property type="entry name" value="MFS"/>
    <property type="match status" value="1"/>
</dbReference>
<gene>
    <name evidence="9" type="ORF">GLAREA_09760</name>
</gene>
<dbReference type="Proteomes" id="UP000016922">
    <property type="component" value="Unassembled WGS sequence"/>
</dbReference>
<keyword evidence="5 7" id="KW-1133">Transmembrane helix</keyword>
<dbReference type="InterPro" id="IPR001958">
    <property type="entry name" value="Tet-R_TetA/multi-R_MdtG-like"/>
</dbReference>
<comment type="similarity">
    <text evidence="2">Belongs to the major facilitator superfamily. Vesicular transporter family.</text>
</comment>
<feature type="transmembrane region" description="Helical" evidence="7">
    <location>
        <begin position="335"/>
        <end position="363"/>
    </location>
</feature>
<comment type="subcellular location">
    <subcellularLocation>
        <location evidence="1">Membrane</location>
        <topology evidence="1">Multi-pass membrane protein</topology>
    </subcellularLocation>
</comment>
<feature type="transmembrane region" description="Helical" evidence="7">
    <location>
        <begin position="280"/>
        <end position="299"/>
    </location>
</feature>
<accession>S3CUF6</accession>
<dbReference type="InterPro" id="IPR011701">
    <property type="entry name" value="MFS"/>
</dbReference>
<keyword evidence="3" id="KW-0813">Transport</keyword>
<dbReference type="PANTHER" id="PTHR23506:SF23">
    <property type="entry name" value="GH10249P"/>
    <property type="match status" value="1"/>
</dbReference>
<feature type="transmembrane region" description="Helical" evidence="7">
    <location>
        <begin position="243"/>
        <end position="260"/>
    </location>
</feature>
<dbReference type="STRING" id="1116229.S3CUF6"/>
<feature type="transmembrane region" description="Helical" evidence="7">
    <location>
        <begin position="84"/>
        <end position="102"/>
    </location>
</feature>
<feature type="transmembrane region" description="Helical" evidence="7">
    <location>
        <begin position="20"/>
        <end position="45"/>
    </location>
</feature>
<feature type="transmembrane region" description="Helical" evidence="7">
    <location>
        <begin position="411"/>
        <end position="430"/>
    </location>
</feature>
<feature type="transmembrane region" description="Helical" evidence="7">
    <location>
        <begin position="173"/>
        <end position="192"/>
    </location>
</feature>
<evidence type="ECO:0000259" key="8">
    <source>
        <dbReference type="PROSITE" id="PS50850"/>
    </source>
</evidence>
<dbReference type="RefSeq" id="XP_008084547.1">
    <property type="nucleotide sequence ID" value="XM_008086356.1"/>
</dbReference>
<evidence type="ECO:0000256" key="3">
    <source>
        <dbReference type="ARBA" id="ARBA00022448"/>
    </source>
</evidence>
<keyword evidence="10" id="KW-1185">Reference proteome</keyword>
<dbReference type="KEGG" id="glz:GLAREA_09760"/>
<evidence type="ECO:0000256" key="6">
    <source>
        <dbReference type="ARBA" id="ARBA00023136"/>
    </source>
</evidence>
<protein>
    <submittedName>
        <fullName evidence="9">MFS general substrate transporter</fullName>
    </submittedName>
</protein>
<feature type="transmembrane region" description="Helical" evidence="7">
    <location>
        <begin position="114"/>
        <end position="131"/>
    </location>
</feature>
<feature type="transmembrane region" description="Helical" evidence="7">
    <location>
        <begin position="57"/>
        <end position="77"/>
    </location>
</feature>